<evidence type="ECO:0000313" key="2">
    <source>
        <dbReference type="Proteomes" id="UP001287445"/>
    </source>
</evidence>
<organism evidence="1 2">
    <name type="scientific">Delftia acidovorans</name>
    <name type="common">Pseudomonas acidovorans</name>
    <name type="synonym">Comamonas acidovorans</name>
    <dbReference type="NCBI Taxonomy" id="80866"/>
    <lineage>
        <taxon>Bacteria</taxon>
        <taxon>Pseudomonadati</taxon>
        <taxon>Pseudomonadota</taxon>
        <taxon>Betaproteobacteria</taxon>
        <taxon>Burkholderiales</taxon>
        <taxon>Comamonadaceae</taxon>
        <taxon>Delftia</taxon>
    </lineage>
</organism>
<comment type="caution">
    <text evidence="1">The sequence shown here is derived from an EMBL/GenBank/DDBJ whole genome shotgun (WGS) entry which is preliminary data.</text>
</comment>
<evidence type="ECO:0000313" key="1">
    <source>
        <dbReference type="EMBL" id="MDX4957866.1"/>
    </source>
</evidence>
<sequence length="431" mass="46416">MTAIQRFAIHGTIMNPHSSGPYVRHEDHLAAMQGRCLAQIVEPDHTWPAGLLDRVKSALERIENNHCIRRIPADPTDPDLVLAEVRYLLEGKTPPFWVSKLPQRAAPAAVAPRARDLLGIVRTAQAEARRLINGEDSGSDLAQTKLDLPETLRVLEHALSQPAAVAGSALDVTLDEDQAGLLRDMLGDREVYPEAITVRLLVGDGHSGHGLYVAQAEYQDEGAVLLTTLPAPAAPALEAPAAPSGESSLPSSFDVRRALQFIHDTFKKDLDAGYRTKDKEFAVSIAAPALAAGAWGAAAPSAKRAPKPAATLEVLENGCLEYETCEAGWLLPEGLHRLYIHPAAPAAPAVDATPLLAPETELDAVVRDAEQIIRDAEHYRFIKRHRLILSGGTQTFGWPIAPFGDECDRYIAQELAAERAAQAAAKGDNHG</sequence>
<dbReference type="Proteomes" id="UP001287445">
    <property type="component" value="Unassembled WGS sequence"/>
</dbReference>
<dbReference type="EMBL" id="JAWWMZ010000022">
    <property type="protein sequence ID" value="MDX4957866.1"/>
    <property type="molecule type" value="Genomic_DNA"/>
</dbReference>
<dbReference type="RefSeq" id="WP_319076934.1">
    <property type="nucleotide sequence ID" value="NZ_JAWWMZ010000022.1"/>
</dbReference>
<accession>A0AAJ2R8R3</accession>
<name>A0AAJ2R8R3_DELAC</name>
<protein>
    <submittedName>
        <fullName evidence="1">Uncharacterized protein</fullName>
    </submittedName>
</protein>
<dbReference type="AlphaFoldDB" id="A0AAJ2R8R3"/>
<gene>
    <name evidence="1" type="ORF">SGN30_30980</name>
</gene>
<reference evidence="1" key="1">
    <citation type="submission" date="2023-11" db="EMBL/GenBank/DDBJ databases">
        <title>Identification and selenium tolerance of Delftia acidovorans R3-25.</title>
        <authorList>
            <person name="Zhang S."/>
            <person name="Liu Y."/>
            <person name="Guo Y."/>
        </authorList>
    </citation>
    <scope>NUCLEOTIDE SEQUENCE</scope>
    <source>
        <strain evidence="1">R3-25</strain>
    </source>
</reference>
<proteinExistence type="predicted"/>